<name>A0A9D8PP34_9DELT</name>
<gene>
    <name evidence="1" type="ORF">JW984_15370</name>
</gene>
<dbReference type="InterPro" id="IPR037010">
    <property type="entry name" value="VitB12-dep_Met_synth_activ_sf"/>
</dbReference>
<organism evidence="1 2">
    <name type="scientific">Candidatus Zymogenus saltonus</name>
    <dbReference type="NCBI Taxonomy" id="2844893"/>
    <lineage>
        <taxon>Bacteria</taxon>
        <taxon>Deltaproteobacteria</taxon>
        <taxon>Candidatus Zymogenia</taxon>
        <taxon>Candidatus Zymogeniales</taxon>
        <taxon>Candidatus Zymogenaceae</taxon>
        <taxon>Candidatus Zymogenus</taxon>
    </lineage>
</organism>
<dbReference type="SUPFAM" id="SSF56507">
    <property type="entry name" value="Methionine synthase activation domain-like"/>
    <property type="match status" value="1"/>
</dbReference>
<dbReference type="Gene3D" id="3.40.109.40">
    <property type="match status" value="1"/>
</dbReference>
<dbReference type="GO" id="GO:0008705">
    <property type="term" value="F:methionine synthase activity"/>
    <property type="evidence" value="ECO:0007669"/>
    <property type="project" value="InterPro"/>
</dbReference>
<accession>A0A9D8PP34</accession>
<protein>
    <recommendedName>
        <fullName evidence="3">AdoMet activation domain-containing protein</fullName>
    </recommendedName>
</protein>
<dbReference type="EMBL" id="JAFGIX010000083">
    <property type="protein sequence ID" value="MBN1574576.1"/>
    <property type="molecule type" value="Genomic_DNA"/>
</dbReference>
<evidence type="ECO:0000313" key="2">
    <source>
        <dbReference type="Proteomes" id="UP000809273"/>
    </source>
</evidence>
<dbReference type="Proteomes" id="UP000809273">
    <property type="component" value="Unassembled WGS sequence"/>
</dbReference>
<comment type="caution">
    <text evidence="1">The sequence shown here is derived from an EMBL/GenBank/DDBJ whole genome shotgun (WGS) entry which is preliminary data.</text>
</comment>
<reference evidence="1" key="2">
    <citation type="submission" date="2021-01" db="EMBL/GenBank/DDBJ databases">
        <authorList>
            <person name="Hahn C.R."/>
            <person name="Youssef N.H."/>
            <person name="Elshahed M."/>
        </authorList>
    </citation>
    <scope>NUCLEOTIDE SEQUENCE</scope>
    <source>
        <strain evidence="1">Zod_Metabat.24</strain>
    </source>
</reference>
<proteinExistence type="predicted"/>
<evidence type="ECO:0000313" key="1">
    <source>
        <dbReference type="EMBL" id="MBN1574576.1"/>
    </source>
</evidence>
<sequence>MTVLGDIKIDIDVNDVLKIMGYRGERKAPKRIAAAAEEAKDRCLDLVEPRSVYEVYDISGMGEGTVSLNGSRFRGKVLQRVLAGSRRAVVFVATLGGTIDGEVKRLIEGGDTFSAVMLDTFGSVALGVASVCIYKKILELEGIPSGYGLTPSFGPGECRWDIREQRELFRLVNAGSIGVTLTETCLMIPKKSRSGIMGLGPIDAISHASPCDLCDAKECPGRDMLTILGIIGSKS</sequence>
<dbReference type="AlphaFoldDB" id="A0A9D8PP34"/>
<reference evidence="1" key="1">
    <citation type="journal article" date="2021" name="Environ. Microbiol.">
        <title>Genomic characterization of three novel Desulfobacterota classes expand the metabolic and phylogenetic diversity of the phylum.</title>
        <authorList>
            <person name="Murphy C.L."/>
            <person name="Biggerstaff J."/>
            <person name="Eichhorn A."/>
            <person name="Ewing E."/>
            <person name="Shahan R."/>
            <person name="Soriano D."/>
            <person name="Stewart S."/>
            <person name="VanMol K."/>
            <person name="Walker R."/>
            <person name="Walters P."/>
            <person name="Elshahed M.S."/>
            <person name="Youssef N.H."/>
        </authorList>
    </citation>
    <scope>NUCLEOTIDE SEQUENCE</scope>
    <source>
        <strain evidence="1">Zod_Metabat.24</strain>
    </source>
</reference>
<evidence type="ECO:0008006" key="3">
    <source>
        <dbReference type="Google" id="ProtNLM"/>
    </source>
</evidence>